<name>A0AAD4X582_9MAGN</name>
<reference evidence="2" key="1">
    <citation type="submission" date="2022-04" db="EMBL/GenBank/DDBJ databases">
        <title>A functionally conserved STORR gene fusion in Papaver species that diverged 16.8 million years ago.</title>
        <authorList>
            <person name="Catania T."/>
        </authorList>
    </citation>
    <scope>NUCLEOTIDE SEQUENCE</scope>
    <source>
        <strain evidence="2">S-188037</strain>
    </source>
</reference>
<feature type="region of interest" description="Disordered" evidence="1">
    <location>
        <begin position="24"/>
        <end position="44"/>
    </location>
</feature>
<dbReference type="Proteomes" id="UP001202328">
    <property type="component" value="Unassembled WGS sequence"/>
</dbReference>
<feature type="compositionally biased region" description="Polar residues" evidence="1">
    <location>
        <begin position="24"/>
        <end position="43"/>
    </location>
</feature>
<evidence type="ECO:0000313" key="2">
    <source>
        <dbReference type="EMBL" id="KAI3837815.1"/>
    </source>
</evidence>
<proteinExistence type="predicted"/>
<evidence type="ECO:0000313" key="3">
    <source>
        <dbReference type="Proteomes" id="UP001202328"/>
    </source>
</evidence>
<gene>
    <name evidence="2" type="ORF">MKW98_004873</name>
</gene>
<protein>
    <submittedName>
        <fullName evidence="2">Uncharacterized protein</fullName>
    </submittedName>
</protein>
<keyword evidence="3" id="KW-1185">Reference proteome</keyword>
<organism evidence="2 3">
    <name type="scientific">Papaver atlanticum</name>
    <dbReference type="NCBI Taxonomy" id="357466"/>
    <lineage>
        <taxon>Eukaryota</taxon>
        <taxon>Viridiplantae</taxon>
        <taxon>Streptophyta</taxon>
        <taxon>Embryophyta</taxon>
        <taxon>Tracheophyta</taxon>
        <taxon>Spermatophyta</taxon>
        <taxon>Magnoliopsida</taxon>
        <taxon>Ranunculales</taxon>
        <taxon>Papaveraceae</taxon>
        <taxon>Papaveroideae</taxon>
        <taxon>Papaver</taxon>
    </lineage>
</organism>
<comment type="caution">
    <text evidence="2">The sequence shown here is derived from an EMBL/GenBank/DDBJ whole genome shotgun (WGS) entry which is preliminary data.</text>
</comment>
<dbReference type="AlphaFoldDB" id="A0AAD4X582"/>
<sequence>MSTPHRRWAKRGRGTLRAYFQPQQPDQIEEGSTSNLPFTSPSNDRIHEVPVVNYEHEEVGGQRTEFEAMSTQCVPEVVENAYVSSLERDPGLRTPIMQYPVNKRDEVRRSYLQMGRNVTRLVKYPGTLFGTQLRRFFAKWFDDFHWIEYSKSKDAAYCFYCFLFR</sequence>
<evidence type="ECO:0000256" key="1">
    <source>
        <dbReference type="SAM" id="MobiDB-lite"/>
    </source>
</evidence>
<dbReference type="EMBL" id="JAJJMB010017535">
    <property type="protein sequence ID" value="KAI3837815.1"/>
    <property type="molecule type" value="Genomic_DNA"/>
</dbReference>
<accession>A0AAD4X582</accession>